<keyword evidence="2" id="KW-1185">Reference proteome</keyword>
<name>A0A484MMZ4_9ASTE</name>
<dbReference type="SUPFAM" id="SSF64484">
    <property type="entry name" value="beta and beta-prime subunits of DNA dependent RNA-polymerase"/>
    <property type="match status" value="1"/>
</dbReference>
<reference evidence="1 2" key="1">
    <citation type="submission" date="2018-04" db="EMBL/GenBank/DDBJ databases">
        <authorList>
            <person name="Vogel A."/>
        </authorList>
    </citation>
    <scope>NUCLEOTIDE SEQUENCE [LARGE SCALE GENOMIC DNA]</scope>
</reference>
<organism evidence="1 2">
    <name type="scientific">Cuscuta campestris</name>
    <dbReference type="NCBI Taxonomy" id="132261"/>
    <lineage>
        <taxon>Eukaryota</taxon>
        <taxon>Viridiplantae</taxon>
        <taxon>Streptophyta</taxon>
        <taxon>Embryophyta</taxon>
        <taxon>Tracheophyta</taxon>
        <taxon>Spermatophyta</taxon>
        <taxon>Magnoliopsida</taxon>
        <taxon>eudicotyledons</taxon>
        <taxon>Gunneridae</taxon>
        <taxon>Pentapetalae</taxon>
        <taxon>asterids</taxon>
        <taxon>lamiids</taxon>
        <taxon>Solanales</taxon>
        <taxon>Convolvulaceae</taxon>
        <taxon>Cuscuteae</taxon>
        <taxon>Cuscuta</taxon>
        <taxon>Cuscuta subgen. Grammica</taxon>
        <taxon>Cuscuta sect. Cleistogrammica</taxon>
    </lineage>
</organism>
<accession>A0A484MMZ4</accession>
<dbReference type="AlphaFoldDB" id="A0A484MMZ4"/>
<dbReference type="Proteomes" id="UP000595140">
    <property type="component" value="Unassembled WGS sequence"/>
</dbReference>
<gene>
    <name evidence="1" type="ORF">CCAM_LOCUS31971</name>
</gene>
<proteinExistence type="predicted"/>
<evidence type="ECO:0000313" key="1">
    <source>
        <dbReference type="EMBL" id="VFQ90195.1"/>
    </source>
</evidence>
<sequence>MIELLGRKAGVSAGRLLYGTAFGDTSGHADTADDISKILAMHGFNYHGKDFLYSGFNYHDEDASAPPPPMLQHRHRRCSCSPPQSHALSILSPSQTCISPPSQPLHPPFTATPCIPPKFAIPFIAKIYFLDLGLAMLIEEIHEMPMQEMGTDEKEYAYHSDGGSSRDLIDQSALTPRVFQIPASNSVSIEVPKKNTLKRLGPTTIIEPIVSADQIHFYSKQMGFSNFLSSNTNKIWVFWNEDTLNLNKSTQGDQFLNCDFTITDTKRHSGATPSSAYSVFEYIEA</sequence>
<dbReference type="EMBL" id="OOIL02004034">
    <property type="protein sequence ID" value="VFQ90195.1"/>
    <property type="molecule type" value="Genomic_DNA"/>
</dbReference>
<protein>
    <submittedName>
        <fullName evidence="1">Uncharacterized protein</fullName>
    </submittedName>
</protein>
<evidence type="ECO:0000313" key="2">
    <source>
        <dbReference type="Proteomes" id="UP000595140"/>
    </source>
</evidence>